<proteinExistence type="predicted"/>
<accession>A0AAV8WC89</accession>
<comment type="caution">
    <text evidence="2">The sequence shown here is derived from an EMBL/GenBank/DDBJ whole genome shotgun (WGS) entry which is preliminary data.</text>
</comment>
<dbReference type="Proteomes" id="UP001159042">
    <property type="component" value="Unassembled WGS sequence"/>
</dbReference>
<feature type="region of interest" description="Disordered" evidence="1">
    <location>
        <begin position="54"/>
        <end position="96"/>
    </location>
</feature>
<keyword evidence="3" id="KW-1185">Reference proteome</keyword>
<feature type="compositionally biased region" description="Polar residues" evidence="1">
    <location>
        <begin position="55"/>
        <end position="75"/>
    </location>
</feature>
<dbReference type="Gene3D" id="3.10.260.20">
    <property type="entry name" value="Ski"/>
    <property type="match status" value="1"/>
</dbReference>
<evidence type="ECO:0000313" key="2">
    <source>
        <dbReference type="EMBL" id="KAJ8923856.1"/>
    </source>
</evidence>
<protein>
    <submittedName>
        <fullName evidence="2">Uncharacterized protein</fullName>
    </submittedName>
</protein>
<name>A0AAV8WC89_9CUCU</name>
<organism evidence="2 3">
    <name type="scientific">Exocentrus adspersus</name>
    <dbReference type="NCBI Taxonomy" id="1586481"/>
    <lineage>
        <taxon>Eukaryota</taxon>
        <taxon>Metazoa</taxon>
        <taxon>Ecdysozoa</taxon>
        <taxon>Arthropoda</taxon>
        <taxon>Hexapoda</taxon>
        <taxon>Insecta</taxon>
        <taxon>Pterygota</taxon>
        <taxon>Neoptera</taxon>
        <taxon>Endopterygota</taxon>
        <taxon>Coleoptera</taxon>
        <taxon>Polyphaga</taxon>
        <taxon>Cucujiformia</taxon>
        <taxon>Chrysomeloidea</taxon>
        <taxon>Cerambycidae</taxon>
        <taxon>Lamiinae</taxon>
        <taxon>Acanthocinini</taxon>
        <taxon>Exocentrus</taxon>
    </lineage>
</organism>
<sequence length="287" mass="31929">MEKLAQYNAQTKSAGNYMIIEPNMNQNNYHQASQSSYPPPLLHMNGGIARYEGPQTRNSMETGDHFSTPSTSSGVGENGPHQRCSPNYQEANPEAPNGEYFKELQSNYGVNNTSAQLVNQQPAHQATRTQSSSVNEERSNMTNGRSLLNNVNRSKLSTLPDVIPTGSNSIPYKIQKALVEGKMIPCINMKANVWTEMLVSLPDLVTNFFNNVPVQSCQQVMQVLGIELFKANPSQMRLLLENGRCQNANETIPLVQVRNVIDYMPQLKYMLSGMLTSDVAAKRQRNS</sequence>
<evidence type="ECO:0000256" key="1">
    <source>
        <dbReference type="SAM" id="MobiDB-lite"/>
    </source>
</evidence>
<reference evidence="2 3" key="1">
    <citation type="journal article" date="2023" name="Insect Mol. Biol.">
        <title>Genome sequencing provides insights into the evolution of gene families encoding plant cell wall-degrading enzymes in longhorned beetles.</title>
        <authorList>
            <person name="Shin N.R."/>
            <person name="Okamura Y."/>
            <person name="Kirsch R."/>
            <person name="Pauchet Y."/>
        </authorList>
    </citation>
    <scope>NUCLEOTIDE SEQUENCE [LARGE SCALE GENOMIC DNA]</scope>
    <source>
        <strain evidence="2">EAD_L_NR</strain>
    </source>
</reference>
<dbReference type="EMBL" id="JANEYG010000004">
    <property type="protein sequence ID" value="KAJ8923856.1"/>
    <property type="molecule type" value="Genomic_DNA"/>
</dbReference>
<gene>
    <name evidence="2" type="ORF">NQ315_010438</name>
</gene>
<dbReference type="InterPro" id="IPR037000">
    <property type="entry name" value="Ski_DNA-bd_sf"/>
</dbReference>
<feature type="region of interest" description="Disordered" evidence="1">
    <location>
        <begin position="119"/>
        <end position="147"/>
    </location>
</feature>
<dbReference type="AlphaFoldDB" id="A0AAV8WC89"/>
<evidence type="ECO:0000313" key="3">
    <source>
        <dbReference type="Proteomes" id="UP001159042"/>
    </source>
</evidence>